<gene>
    <name evidence="2" type="ORF">EMPG_15900</name>
</gene>
<evidence type="ECO:0000313" key="2">
    <source>
        <dbReference type="EMBL" id="KLJ08661.1"/>
    </source>
</evidence>
<dbReference type="AlphaFoldDB" id="A0A0H1BHJ8"/>
<feature type="compositionally biased region" description="Polar residues" evidence="1">
    <location>
        <begin position="1"/>
        <end position="10"/>
    </location>
</feature>
<protein>
    <submittedName>
        <fullName evidence="2">Uncharacterized protein</fullName>
    </submittedName>
</protein>
<sequence length="57" mass="6326">MAISYDQPQHNRLPPKIPDQYTPIRAQVSTGHSNCGQLEAAGLGWFLQSAPLRHLSQ</sequence>
<keyword evidence="3" id="KW-1185">Reference proteome</keyword>
<dbReference type="Proteomes" id="UP000053573">
    <property type="component" value="Unassembled WGS sequence"/>
</dbReference>
<evidence type="ECO:0000256" key="1">
    <source>
        <dbReference type="SAM" id="MobiDB-lite"/>
    </source>
</evidence>
<name>A0A0H1BHJ8_9EURO</name>
<accession>A0A0H1BHJ8</accession>
<organism evidence="2 3">
    <name type="scientific">Blastomyces silverae</name>
    <dbReference type="NCBI Taxonomy" id="2060906"/>
    <lineage>
        <taxon>Eukaryota</taxon>
        <taxon>Fungi</taxon>
        <taxon>Dikarya</taxon>
        <taxon>Ascomycota</taxon>
        <taxon>Pezizomycotina</taxon>
        <taxon>Eurotiomycetes</taxon>
        <taxon>Eurotiomycetidae</taxon>
        <taxon>Onygenales</taxon>
        <taxon>Ajellomycetaceae</taxon>
        <taxon>Blastomyces</taxon>
    </lineage>
</organism>
<evidence type="ECO:0000313" key="3">
    <source>
        <dbReference type="Proteomes" id="UP000053573"/>
    </source>
</evidence>
<reference evidence="3" key="1">
    <citation type="journal article" date="2015" name="PLoS Genet.">
        <title>The dynamic genome and transcriptome of the human fungal pathogen Blastomyces and close relative Emmonsia.</title>
        <authorList>
            <person name="Munoz J.F."/>
            <person name="Gauthier G.M."/>
            <person name="Desjardins C.A."/>
            <person name="Gallo J.E."/>
            <person name="Holder J."/>
            <person name="Sullivan T.D."/>
            <person name="Marty A.J."/>
            <person name="Carmen J.C."/>
            <person name="Chen Z."/>
            <person name="Ding L."/>
            <person name="Gujja S."/>
            <person name="Magrini V."/>
            <person name="Misas E."/>
            <person name="Mitreva M."/>
            <person name="Priest M."/>
            <person name="Saif S."/>
            <person name="Whiston E.A."/>
            <person name="Young S."/>
            <person name="Zeng Q."/>
            <person name="Goldman W.E."/>
            <person name="Mardis E.R."/>
            <person name="Taylor J.W."/>
            <person name="McEwen J.G."/>
            <person name="Clay O.K."/>
            <person name="Klein B.S."/>
            <person name="Cuomo C.A."/>
        </authorList>
    </citation>
    <scope>NUCLEOTIDE SEQUENCE [LARGE SCALE GENOMIC DNA]</scope>
    <source>
        <strain evidence="3">UAMH 139</strain>
    </source>
</reference>
<feature type="region of interest" description="Disordered" evidence="1">
    <location>
        <begin position="1"/>
        <end position="20"/>
    </location>
</feature>
<dbReference type="EMBL" id="LDEV01002551">
    <property type="protein sequence ID" value="KLJ08661.1"/>
    <property type="molecule type" value="Genomic_DNA"/>
</dbReference>
<proteinExistence type="predicted"/>
<comment type="caution">
    <text evidence="2">The sequence shown here is derived from an EMBL/GenBank/DDBJ whole genome shotgun (WGS) entry which is preliminary data.</text>
</comment>